<dbReference type="OrthoDB" id="2004663at2"/>
<sequence length="152" mass="16742">MLLTIASIVFAIKISTGMIVGIGLIAGGALFSYISYRIVKSTKEMIKNCSGACTGKVIDYYNDTDHEGHRIYIPVVQYVVGGTEYTIEGSQSHLEENLPPIGEILQILYNPQNPNQAYTATNFSAEKIISTMFIITGIILFLVGFFILFFSL</sequence>
<evidence type="ECO:0000256" key="1">
    <source>
        <dbReference type="SAM" id="Phobius"/>
    </source>
</evidence>
<reference evidence="4" key="1">
    <citation type="submission" date="2016-10" db="EMBL/GenBank/DDBJ databases">
        <authorList>
            <person name="Varghese N."/>
            <person name="Submissions S."/>
        </authorList>
    </citation>
    <scope>NUCLEOTIDE SEQUENCE [LARGE SCALE GENOMIC DNA]</scope>
    <source>
        <strain evidence="4">P18</strain>
    </source>
</reference>
<feature type="transmembrane region" description="Helical" evidence="1">
    <location>
        <begin position="128"/>
        <end position="150"/>
    </location>
</feature>
<gene>
    <name evidence="3" type="ORF">SAMN04487928_11393</name>
</gene>
<dbReference type="InterPro" id="IPR021994">
    <property type="entry name" value="DUF3592"/>
</dbReference>
<organism evidence="3 4">
    <name type="scientific">Butyrivibrio proteoclasticus</name>
    <dbReference type="NCBI Taxonomy" id="43305"/>
    <lineage>
        <taxon>Bacteria</taxon>
        <taxon>Bacillati</taxon>
        <taxon>Bacillota</taxon>
        <taxon>Clostridia</taxon>
        <taxon>Lachnospirales</taxon>
        <taxon>Lachnospiraceae</taxon>
        <taxon>Butyrivibrio</taxon>
    </lineage>
</organism>
<dbReference type="EMBL" id="FOXO01000013">
    <property type="protein sequence ID" value="SFP96699.1"/>
    <property type="molecule type" value="Genomic_DNA"/>
</dbReference>
<dbReference type="AlphaFoldDB" id="A0A1I5UNB0"/>
<dbReference type="Pfam" id="PF12158">
    <property type="entry name" value="DUF3592"/>
    <property type="match status" value="1"/>
</dbReference>
<evidence type="ECO:0000259" key="2">
    <source>
        <dbReference type="Pfam" id="PF12158"/>
    </source>
</evidence>
<dbReference type="RefSeq" id="WP_074888005.1">
    <property type="nucleotide sequence ID" value="NZ_FOXO01000013.1"/>
</dbReference>
<evidence type="ECO:0000313" key="3">
    <source>
        <dbReference type="EMBL" id="SFP96699.1"/>
    </source>
</evidence>
<accession>A0A1I5UNB0</accession>
<name>A0A1I5UNB0_9FIRM</name>
<evidence type="ECO:0000313" key="4">
    <source>
        <dbReference type="Proteomes" id="UP000182624"/>
    </source>
</evidence>
<keyword evidence="1" id="KW-1133">Transmembrane helix</keyword>
<keyword evidence="4" id="KW-1185">Reference proteome</keyword>
<protein>
    <recommendedName>
        <fullName evidence="2">DUF3592 domain-containing protein</fullName>
    </recommendedName>
</protein>
<feature type="domain" description="DUF3592" evidence="2">
    <location>
        <begin position="54"/>
        <end position="122"/>
    </location>
</feature>
<keyword evidence="1" id="KW-0472">Membrane</keyword>
<feature type="transmembrane region" description="Helical" evidence="1">
    <location>
        <begin position="6"/>
        <end position="36"/>
    </location>
</feature>
<keyword evidence="1" id="KW-0812">Transmembrane</keyword>
<proteinExistence type="predicted"/>
<dbReference type="Proteomes" id="UP000182624">
    <property type="component" value="Unassembled WGS sequence"/>
</dbReference>